<sequence>MDIPKCLRVHILLLAILVFNTQVSNSSCTLLGDNVEVNLISDLLHQHLKVEATRKKRQAIDIGGPLPGGGTGEEIEPSADCEEGKLDLYFVVDNSDNINTKQFNGIIEFFQVWLRYVKIGDSKLQVGMITSGTQPDVLFNLKNYTTKEEILNAVNTRLKHTGGEAKTLSAMALMLDSYTIENGDRSDANNVAILITGGPSPSDTVKAVEILSRANQEQVNLWAIGIETSVFTRSDLIALDPEIQTKVVKTEGGLKSATLELLLAIQQCPKFEICEEGVADMVILIDESCSLTVQDFEGMKTFITSLLPMLSVHPNLTRVAIATFGDTTTLKFHLNEFENHNDIIGAVAQFEQNCGATNTSGAIRYMRERMFTTENGDRSNISNIAIIITDGVSTVDERYTAREAQIARSEGIAMFMVGVGAMVDTKELKLIASKPHEKHLFQVTDYYGLMSITNTLASKTCYVPGCAFDKVDVVFVLDVSGSLSDESFKHMMLWVASFVEVLEVGPHAVQFGLITFSTTVKIDFYLNTYSNRQDVLDALSQVQHMKGTTDTKGAVATMRDIIFTENNGDREGILNVAVVLTDGASKTGEPGPEAYKAKENGIYIFAIGIVTPELDKDQLTEMSSEPEEVFLVLVNSTEELLKGNAQQRASVIRCSPPPEEPPIDPTSTAQPVTIPSTIAPTSSTSASFTTSCPYGTADIFIILGVSGEEVIPFLRDIIMDLDIGNYSTNIAVITFNNSSPHTEIHLSEYTSKADILNAIDAFPTMVQGDKILSEALEEVFRSKATRKKFRDHFPSICVIFADHTLQMGTNILQISETLHENGTEIVLVKVGDPPIEIDAIIKQKDVLYTLDGFTELHEISKNITENVCRQRSACPASSAGLDIALLLDTSSSVEEGTLLDAIYSAKQLTKLLPETYRVGVITFSDTAEVQFYLTSYTSTENITEAISQIQASPGATNIAAAFTSLGDIFNIANGDSELNPNVAVLMSDGVATVDTELTYTYAQYHKDSNVRVISLGIGPAIDVQSLEALASGSLDVILATDANFRNSILHPFWASSKFVMEITHLLFAFISLAIVAISTISGAPPNLEKANIKRAAWLPSREIGKASDEDWREPSTSGKPFKDRVLNAVLQAGDQEKEKKATWLPTKKAMWLPTKKAMWLPTKKAMWLPTKKATWLPTKREDTSKERRAMWLPTKKATWLPTKKATWLPTKKAHWLPTKKAHWLPTKKAHWLPTKRATWLPTKKAQWLNTRSMRSVDGLERSSRSLWFATRELDEEDKNERSMEDENNSNLDLEGSIDRDDLDDAAFNGIKDAIDDIWRRQLAGEGKLNPDIISVDEGSDNAVDKRGGYQGLCFRRTASGHYIPKICWRTG</sequence>
<organism evidence="6 7">
    <name type="scientific">Owenia fusiformis</name>
    <name type="common">Polychaete worm</name>
    <dbReference type="NCBI Taxonomy" id="6347"/>
    <lineage>
        <taxon>Eukaryota</taxon>
        <taxon>Metazoa</taxon>
        <taxon>Spiralia</taxon>
        <taxon>Lophotrochozoa</taxon>
        <taxon>Annelida</taxon>
        <taxon>Polychaeta</taxon>
        <taxon>Sedentaria</taxon>
        <taxon>Canalipalpata</taxon>
        <taxon>Sabellida</taxon>
        <taxon>Oweniida</taxon>
        <taxon>Oweniidae</taxon>
        <taxon>Owenia</taxon>
    </lineage>
</organism>
<evidence type="ECO:0000313" key="6">
    <source>
        <dbReference type="EMBL" id="CAH1789223.1"/>
    </source>
</evidence>
<dbReference type="PROSITE" id="PS50234">
    <property type="entry name" value="VWFA"/>
    <property type="match status" value="5"/>
</dbReference>
<gene>
    <name evidence="6" type="ORF">OFUS_LOCUS14624</name>
</gene>
<dbReference type="CDD" id="cd00198">
    <property type="entry name" value="vWFA"/>
    <property type="match status" value="1"/>
</dbReference>
<dbReference type="InterPro" id="IPR002035">
    <property type="entry name" value="VWF_A"/>
</dbReference>
<comment type="subcellular location">
    <subcellularLocation>
        <location evidence="1">Secreted</location>
    </subcellularLocation>
</comment>
<dbReference type="CDD" id="cd01450">
    <property type="entry name" value="vWFA_subfamily_ECM"/>
    <property type="match status" value="3"/>
</dbReference>
<dbReference type="PRINTS" id="PR00453">
    <property type="entry name" value="VWFADOMAIN"/>
</dbReference>
<keyword evidence="2" id="KW-0964">Secreted</keyword>
<keyword evidence="3" id="KW-0732">Signal</keyword>
<dbReference type="InterPro" id="IPR050525">
    <property type="entry name" value="ECM_Assembly_Org"/>
</dbReference>
<evidence type="ECO:0000256" key="2">
    <source>
        <dbReference type="ARBA" id="ARBA00022525"/>
    </source>
</evidence>
<dbReference type="PANTHER" id="PTHR24020">
    <property type="entry name" value="COLLAGEN ALPHA"/>
    <property type="match status" value="1"/>
</dbReference>
<dbReference type="OrthoDB" id="10256829at2759"/>
<dbReference type="SMART" id="SM00327">
    <property type="entry name" value="VWA"/>
    <property type="match status" value="5"/>
</dbReference>
<dbReference type="GO" id="GO:0005576">
    <property type="term" value="C:extracellular region"/>
    <property type="evidence" value="ECO:0007669"/>
    <property type="project" value="UniProtKB-SubCell"/>
</dbReference>
<proteinExistence type="predicted"/>
<keyword evidence="7" id="KW-1185">Reference proteome</keyword>
<reference evidence="6" key="1">
    <citation type="submission" date="2022-03" db="EMBL/GenBank/DDBJ databases">
        <authorList>
            <person name="Martin C."/>
        </authorList>
    </citation>
    <scope>NUCLEOTIDE SEQUENCE</scope>
</reference>
<evidence type="ECO:0000256" key="3">
    <source>
        <dbReference type="ARBA" id="ARBA00022729"/>
    </source>
</evidence>
<dbReference type="Pfam" id="PF00092">
    <property type="entry name" value="VWA"/>
    <property type="match status" value="5"/>
</dbReference>
<dbReference type="InterPro" id="IPR036465">
    <property type="entry name" value="vWFA_dom_sf"/>
</dbReference>
<accession>A0A8J1XRA2</accession>
<name>A0A8J1XRA2_OWEFU</name>
<protein>
    <submittedName>
        <fullName evidence="6">Uncharacterized protein</fullName>
    </submittedName>
</protein>
<keyword evidence="5" id="KW-0325">Glycoprotein</keyword>
<dbReference type="Proteomes" id="UP000749559">
    <property type="component" value="Unassembled WGS sequence"/>
</dbReference>
<evidence type="ECO:0000256" key="4">
    <source>
        <dbReference type="ARBA" id="ARBA00022737"/>
    </source>
</evidence>
<dbReference type="EMBL" id="CAIIXF020000007">
    <property type="protein sequence ID" value="CAH1789223.1"/>
    <property type="molecule type" value="Genomic_DNA"/>
</dbReference>
<dbReference type="PANTHER" id="PTHR24020:SF84">
    <property type="entry name" value="VWFA DOMAIN-CONTAINING PROTEIN"/>
    <property type="match status" value="1"/>
</dbReference>
<evidence type="ECO:0000256" key="1">
    <source>
        <dbReference type="ARBA" id="ARBA00004613"/>
    </source>
</evidence>
<comment type="caution">
    <text evidence="6">The sequence shown here is derived from an EMBL/GenBank/DDBJ whole genome shotgun (WGS) entry which is preliminary data.</text>
</comment>
<dbReference type="SUPFAM" id="SSF53300">
    <property type="entry name" value="vWA-like"/>
    <property type="match status" value="5"/>
</dbReference>
<evidence type="ECO:0000313" key="7">
    <source>
        <dbReference type="Proteomes" id="UP000749559"/>
    </source>
</evidence>
<evidence type="ECO:0000256" key="5">
    <source>
        <dbReference type="ARBA" id="ARBA00023180"/>
    </source>
</evidence>
<dbReference type="Gene3D" id="3.40.50.410">
    <property type="entry name" value="von Willebrand factor, type A domain"/>
    <property type="match status" value="5"/>
</dbReference>
<keyword evidence="4" id="KW-0677">Repeat</keyword>
<dbReference type="FunFam" id="3.40.50.410:FF:000004">
    <property type="entry name" value="collagen alpha-6(VI) chain"/>
    <property type="match status" value="1"/>
</dbReference>